<comment type="caution">
    <text evidence="1">The sequence shown here is derived from an EMBL/GenBank/DDBJ whole genome shotgun (WGS) entry which is preliminary data.</text>
</comment>
<dbReference type="EMBL" id="LKPO01000020">
    <property type="protein sequence ID" value="OLF90926.1"/>
    <property type="molecule type" value="Genomic_DNA"/>
</dbReference>
<organism evidence="1 3">
    <name type="scientific">Bacillus paralicheniformis</name>
    <dbReference type="NCBI Taxonomy" id="1648923"/>
    <lineage>
        <taxon>Bacteria</taxon>
        <taxon>Bacillati</taxon>
        <taxon>Bacillota</taxon>
        <taxon>Bacilli</taxon>
        <taxon>Bacillales</taxon>
        <taxon>Bacillaceae</taxon>
        <taxon>Bacillus</taxon>
    </lineage>
</organism>
<name>A0A6I7UG57_9BACI</name>
<evidence type="ECO:0000313" key="2">
    <source>
        <dbReference type="EMBL" id="TWL43555.1"/>
    </source>
</evidence>
<sequence>MAKLSKVGNESFGKRNELLLRMFSKTFGNKSIFKNKGGGNQYE</sequence>
<gene>
    <name evidence="1" type="ORF">B4121_3139</name>
    <name evidence="2" type="ORF">CHCC15381_2798</name>
</gene>
<dbReference type="Proteomes" id="UP000185604">
    <property type="component" value="Unassembled WGS sequence"/>
</dbReference>
<dbReference type="AlphaFoldDB" id="A0A6I7UG57"/>
<accession>A0A6I7UG57</accession>
<protein>
    <submittedName>
        <fullName evidence="1">Uncharacterized protein</fullName>
    </submittedName>
</protein>
<evidence type="ECO:0000313" key="3">
    <source>
        <dbReference type="Proteomes" id="UP000185604"/>
    </source>
</evidence>
<keyword evidence="4" id="KW-1185">Reference proteome</keyword>
<reference evidence="2 4" key="2">
    <citation type="submission" date="2019-06" db="EMBL/GenBank/DDBJ databases">
        <title>Genome sequence analysis of &gt;100 Bacillus licheniformis strains suggests intrinsic resistance to this species.</title>
        <authorList>
            <person name="Wels M."/>
            <person name="Siezen R.J."/>
            <person name="Johansen E."/>
            <person name="Stuer-Lauridsen B."/>
            <person name="Bjerre K."/>
            <person name="Nielsen B.K.K."/>
        </authorList>
    </citation>
    <scope>NUCLEOTIDE SEQUENCE [LARGE SCALE GENOMIC DNA]</scope>
    <source>
        <strain evidence="2 4">BAC-15381</strain>
    </source>
</reference>
<reference evidence="1 3" key="1">
    <citation type="journal article" date="2016" name="Front. Microbiol.">
        <title>High-Level Heat Resistance of Spores of Bacillus amyloliquefaciens and Bacillus licheniformis Results from the Presence of a spoVA Operon in a Tn1546 Transposon.</title>
        <authorList>
            <person name="Berendsen E.M."/>
            <person name="Koning R.A."/>
            <person name="Boekhorst J."/>
            <person name="de Jong A."/>
            <person name="Kuipers O.P."/>
            <person name="Wells-Bennik M.H."/>
        </authorList>
    </citation>
    <scope>NUCLEOTIDE SEQUENCE [LARGE SCALE GENOMIC DNA]</scope>
    <source>
        <strain evidence="1 3">B4121</strain>
    </source>
</reference>
<proteinExistence type="predicted"/>
<dbReference type="Proteomes" id="UP000429980">
    <property type="component" value="Unassembled WGS sequence"/>
</dbReference>
<evidence type="ECO:0000313" key="4">
    <source>
        <dbReference type="Proteomes" id="UP000429980"/>
    </source>
</evidence>
<evidence type="ECO:0000313" key="1">
    <source>
        <dbReference type="EMBL" id="OLF90926.1"/>
    </source>
</evidence>
<dbReference type="EMBL" id="NILF01000013">
    <property type="protein sequence ID" value="TWL43555.1"/>
    <property type="molecule type" value="Genomic_DNA"/>
</dbReference>